<dbReference type="Gene3D" id="3.60.15.10">
    <property type="entry name" value="Ribonuclease Z/Hydroxyacylglutathione hydrolase-like"/>
    <property type="match status" value="1"/>
</dbReference>
<dbReference type="EMBL" id="FOHK01000005">
    <property type="protein sequence ID" value="SET24370.1"/>
    <property type="molecule type" value="Genomic_DNA"/>
</dbReference>
<evidence type="ECO:0000313" key="4">
    <source>
        <dbReference type="Proteomes" id="UP000199308"/>
    </source>
</evidence>
<evidence type="ECO:0000256" key="1">
    <source>
        <dbReference type="SAM" id="SignalP"/>
    </source>
</evidence>
<evidence type="ECO:0000313" key="3">
    <source>
        <dbReference type="EMBL" id="SET24370.1"/>
    </source>
</evidence>
<feature type="domain" description="Metallo-beta-lactamase" evidence="2">
    <location>
        <begin position="128"/>
        <end position="322"/>
    </location>
</feature>
<dbReference type="InterPro" id="IPR036866">
    <property type="entry name" value="RibonucZ/Hydroxyglut_hydro"/>
</dbReference>
<dbReference type="PROSITE" id="PS51257">
    <property type="entry name" value="PROKAR_LIPOPROTEIN"/>
    <property type="match status" value="1"/>
</dbReference>
<keyword evidence="1" id="KW-0732">Signal</keyword>
<dbReference type="Proteomes" id="UP000199308">
    <property type="component" value="Unassembled WGS sequence"/>
</dbReference>
<protein>
    <submittedName>
        <fullName evidence="3">L-ascorbate metabolism protein UlaG, beta-lactamase superfamily</fullName>
    </submittedName>
</protein>
<dbReference type="SUPFAM" id="SSF56281">
    <property type="entry name" value="Metallo-hydrolase/oxidoreductase"/>
    <property type="match status" value="1"/>
</dbReference>
<feature type="signal peptide" evidence="1">
    <location>
        <begin position="1"/>
        <end position="24"/>
    </location>
</feature>
<accession>A0A1I0CZ08</accession>
<dbReference type="AlphaFoldDB" id="A0A1I0CZ08"/>
<proteinExistence type="predicted"/>
<dbReference type="RefSeq" id="WP_093328718.1">
    <property type="nucleotide sequence ID" value="NZ_AP027363.1"/>
</dbReference>
<evidence type="ECO:0000259" key="2">
    <source>
        <dbReference type="Pfam" id="PF12706"/>
    </source>
</evidence>
<dbReference type="Pfam" id="PF12706">
    <property type="entry name" value="Lactamase_B_2"/>
    <property type="match status" value="1"/>
</dbReference>
<name>A0A1I0CZ08_THASX</name>
<organism evidence="3 4">
    <name type="scientific">Thalassotalea agarivorans</name>
    <name type="common">Thalassomonas agarivorans</name>
    <dbReference type="NCBI Taxonomy" id="349064"/>
    <lineage>
        <taxon>Bacteria</taxon>
        <taxon>Pseudomonadati</taxon>
        <taxon>Pseudomonadota</taxon>
        <taxon>Gammaproteobacteria</taxon>
        <taxon>Alteromonadales</taxon>
        <taxon>Colwelliaceae</taxon>
        <taxon>Thalassotalea</taxon>
    </lineage>
</organism>
<dbReference type="InterPro" id="IPR001279">
    <property type="entry name" value="Metallo-B-lactamas"/>
</dbReference>
<keyword evidence="4" id="KW-1185">Reference proteome</keyword>
<dbReference type="GO" id="GO:0005737">
    <property type="term" value="C:cytoplasm"/>
    <property type="evidence" value="ECO:0007669"/>
    <property type="project" value="TreeGrafter"/>
</dbReference>
<reference evidence="3 4" key="1">
    <citation type="submission" date="2016-10" db="EMBL/GenBank/DDBJ databases">
        <authorList>
            <person name="de Groot N.N."/>
        </authorList>
    </citation>
    <scope>NUCLEOTIDE SEQUENCE [LARGE SCALE GENOMIC DNA]</scope>
    <source>
        <strain evidence="3 4">DSM 19706</strain>
    </source>
</reference>
<sequence length="374" mass="42384">MSVFSKKSIIAIAVVSSISLMLPAALTGCASLGETPSDKQTIHYKDSVAWDSERGSFVNLNQDEIDEMQDNMSLIEMLTTWWASDGQLEPPGPLPEQIPDLSVFSAENQDIRSMWLGHSSFLINFKGTNILIDPVFGQASPVSFAGTRFQPPVIKREQLPSVDYVVISHDHYDHLEMETAKFFADKDITYLVPLGVSSHLVSWGVPRERIIEMDWWQETTLDGITFANTPSQHFSGRTTSTSFKTLWSSWVIKDDVNSLFFSGDTGYGPHFKAIGKKYGPFDLAFMENGQYNERWPLVHLIPEQGIKAFNELNAKTYYPIHWGMFNLALHDWDEPIKTIDSLTKENDIKMIAPQIGEVAPLLEYQQQSQWWLLP</sequence>
<dbReference type="PANTHER" id="PTHR15032:SF4">
    <property type="entry name" value="N-ACYL-PHOSPHATIDYLETHANOLAMINE-HYDROLYZING PHOSPHOLIPASE D"/>
    <property type="match status" value="1"/>
</dbReference>
<dbReference type="OrthoDB" id="9805728at2"/>
<dbReference type="STRING" id="349064.SAMN05660429_01364"/>
<dbReference type="PANTHER" id="PTHR15032">
    <property type="entry name" value="N-ACYL-PHOSPHATIDYLETHANOLAMINE-HYDROLYZING PHOSPHOLIPASE D"/>
    <property type="match status" value="1"/>
</dbReference>
<gene>
    <name evidence="3" type="ORF">SAMN05660429_01364</name>
</gene>
<feature type="chain" id="PRO_5011715376" evidence="1">
    <location>
        <begin position="25"/>
        <end position="374"/>
    </location>
</feature>